<dbReference type="EMBL" id="WJQU01000001">
    <property type="protein sequence ID" value="KAJ6649959.1"/>
    <property type="molecule type" value="Genomic_DNA"/>
</dbReference>
<organism evidence="1 2">
    <name type="scientific">Pseudolycoriella hygida</name>
    <dbReference type="NCBI Taxonomy" id="35572"/>
    <lineage>
        <taxon>Eukaryota</taxon>
        <taxon>Metazoa</taxon>
        <taxon>Ecdysozoa</taxon>
        <taxon>Arthropoda</taxon>
        <taxon>Hexapoda</taxon>
        <taxon>Insecta</taxon>
        <taxon>Pterygota</taxon>
        <taxon>Neoptera</taxon>
        <taxon>Endopterygota</taxon>
        <taxon>Diptera</taxon>
        <taxon>Nematocera</taxon>
        <taxon>Sciaroidea</taxon>
        <taxon>Sciaridae</taxon>
        <taxon>Pseudolycoriella</taxon>
    </lineage>
</organism>
<comment type="caution">
    <text evidence="1">The sequence shown here is derived from an EMBL/GenBank/DDBJ whole genome shotgun (WGS) entry which is preliminary data.</text>
</comment>
<reference evidence="1" key="1">
    <citation type="submission" date="2022-07" db="EMBL/GenBank/DDBJ databases">
        <authorList>
            <person name="Trinca V."/>
            <person name="Uliana J.V.C."/>
            <person name="Torres T.T."/>
            <person name="Ward R.J."/>
            <person name="Monesi N."/>
        </authorList>
    </citation>
    <scope>NUCLEOTIDE SEQUENCE</scope>
    <source>
        <strain evidence="1">HSMRA1968</strain>
        <tissue evidence="1">Whole embryos</tissue>
    </source>
</reference>
<proteinExistence type="predicted"/>
<protein>
    <submittedName>
        <fullName evidence="1">Uncharacterized protein</fullName>
    </submittedName>
</protein>
<evidence type="ECO:0000313" key="2">
    <source>
        <dbReference type="Proteomes" id="UP001151699"/>
    </source>
</evidence>
<dbReference type="AlphaFoldDB" id="A0A9Q0S900"/>
<dbReference type="Proteomes" id="UP001151699">
    <property type="component" value="Chromosome A"/>
</dbReference>
<name>A0A9Q0S900_9DIPT</name>
<sequence>MAAAYNFSERENNLKKLKETFGKLVSIANRLNEITVSLGAKSYLHNDNLMMPSNLDVGDALAESLNVISSDKETVRSSVRQHIMKSDCETIPETPNVTSSEFCDISLDESTNFISYQKEPIIISNRPNSWEKNSLNIEQNSLHFNK</sequence>
<accession>A0A9Q0S900</accession>
<evidence type="ECO:0000313" key="1">
    <source>
        <dbReference type="EMBL" id="KAJ6649959.1"/>
    </source>
</evidence>
<keyword evidence="2" id="KW-1185">Reference proteome</keyword>
<gene>
    <name evidence="1" type="ORF">Bhyg_05202</name>
</gene>